<dbReference type="NCBIfam" id="NF004638">
    <property type="entry name" value="PRK05988.1"/>
    <property type="match status" value="1"/>
</dbReference>
<evidence type="ECO:0000256" key="2">
    <source>
        <dbReference type="ARBA" id="ARBA00022714"/>
    </source>
</evidence>
<gene>
    <name evidence="8" type="ORF">Ga0061067_11153</name>
</gene>
<accession>A0A0K6I6Z5</accession>
<dbReference type="InterPro" id="IPR028431">
    <property type="entry name" value="NADP_DH_HndA-like"/>
</dbReference>
<dbReference type="PIRSF" id="PIRSF000216">
    <property type="entry name" value="NADH_DH_24kDa"/>
    <property type="match status" value="1"/>
</dbReference>
<evidence type="ECO:0000256" key="3">
    <source>
        <dbReference type="ARBA" id="ARBA00022723"/>
    </source>
</evidence>
<dbReference type="GO" id="GO:0016491">
    <property type="term" value="F:oxidoreductase activity"/>
    <property type="evidence" value="ECO:0007669"/>
    <property type="project" value="InterPro"/>
</dbReference>
<dbReference type="Gene3D" id="1.10.10.1590">
    <property type="entry name" value="NADH-quinone oxidoreductase subunit E"/>
    <property type="match status" value="1"/>
</dbReference>
<protein>
    <submittedName>
        <fullName evidence="8">Formate dehydrogenase gamma subunit</fullName>
    </submittedName>
</protein>
<keyword evidence="4 7" id="KW-0408">Iron</keyword>
<keyword evidence="9" id="KW-1185">Reference proteome</keyword>
<keyword evidence="3 7" id="KW-0479">Metal-binding</keyword>
<dbReference type="AlphaFoldDB" id="A0A0K6I6Z5"/>
<keyword evidence="2 7" id="KW-0001">2Fe-2S</keyword>
<dbReference type="PANTHER" id="PTHR43342">
    <property type="entry name" value="NADH-QUINONE OXIDOREDUCTASE, E SUBUNIT"/>
    <property type="match status" value="1"/>
</dbReference>
<dbReference type="GO" id="GO:0051537">
    <property type="term" value="F:2 iron, 2 sulfur cluster binding"/>
    <property type="evidence" value="ECO:0007669"/>
    <property type="project" value="UniProtKB-KW"/>
</dbReference>
<comment type="cofactor">
    <cofactor evidence="7">
        <name>[2Fe-2S] cluster</name>
        <dbReference type="ChEBI" id="CHEBI:190135"/>
    </cofactor>
    <text evidence="7">Binds 1 [2Fe-2S] cluster.</text>
</comment>
<feature type="binding site" evidence="7">
    <location>
        <position position="129"/>
    </location>
    <ligand>
        <name>[2Fe-2S] cluster</name>
        <dbReference type="ChEBI" id="CHEBI:190135"/>
    </ligand>
</feature>
<feature type="binding site" evidence="7">
    <location>
        <position position="84"/>
    </location>
    <ligand>
        <name>[2Fe-2S] cluster</name>
        <dbReference type="ChEBI" id="CHEBI:190135"/>
    </ligand>
</feature>
<name>A0A0K6I6Z5_9HYPH</name>
<dbReference type="InterPro" id="IPR041921">
    <property type="entry name" value="NuoE_N"/>
</dbReference>
<evidence type="ECO:0000256" key="5">
    <source>
        <dbReference type="ARBA" id="ARBA00023014"/>
    </source>
</evidence>
<sequence>MTAHLSADTIRSLTQEIVTAHSALEGPLLPILHAVQEAFGYVPQDALPVIADGLNLSRAEVHGVMSFYHDFRPEPAGRHVLKVCRAEACQSMGTDALAEKLKARLGIDWHGTTKDGDVTLEPVYCLGLCAQSPAAMLDGELFARLDDEGIDEMLGGIGK</sequence>
<dbReference type="OrthoDB" id="9807941at2"/>
<reference evidence="9" key="1">
    <citation type="submission" date="2015-08" db="EMBL/GenBank/DDBJ databases">
        <authorList>
            <person name="Varghese N."/>
        </authorList>
    </citation>
    <scope>NUCLEOTIDE SEQUENCE [LARGE SCALE GENOMIC DNA]</scope>
    <source>
        <strain evidence="9">DSM 23407</strain>
    </source>
</reference>
<keyword evidence="5 7" id="KW-0411">Iron-sulfur</keyword>
<evidence type="ECO:0000256" key="4">
    <source>
        <dbReference type="ARBA" id="ARBA00023004"/>
    </source>
</evidence>
<evidence type="ECO:0000313" key="9">
    <source>
        <dbReference type="Proteomes" id="UP000183900"/>
    </source>
</evidence>
<dbReference type="CDD" id="cd03081">
    <property type="entry name" value="TRX_Fd_NuoE_FDH_gamma"/>
    <property type="match status" value="1"/>
</dbReference>
<comment type="cofactor">
    <cofactor evidence="6">
        <name>[2Fe-2S] cluster</name>
        <dbReference type="ChEBI" id="CHEBI:190135"/>
    </cofactor>
</comment>
<proteinExistence type="inferred from homology"/>
<dbReference type="RefSeq" id="WP_055456488.1">
    <property type="nucleotide sequence ID" value="NZ_CYHE01000011.1"/>
</dbReference>
<evidence type="ECO:0000256" key="6">
    <source>
        <dbReference type="ARBA" id="ARBA00034078"/>
    </source>
</evidence>
<dbReference type="Pfam" id="PF01257">
    <property type="entry name" value="2Fe-2S_thioredx"/>
    <property type="match status" value="1"/>
</dbReference>
<organism evidence="8 9">
    <name type="scientific">Pannonibacter indicus</name>
    <dbReference type="NCBI Taxonomy" id="466044"/>
    <lineage>
        <taxon>Bacteria</taxon>
        <taxon>Pseudomonadati</taxon>
        <taxon>Pseudomonadota</taxon>
        <taxon>Alphaproteobacteria</taxon>
        <taxon>Hyphomicrobiales</taxon>
        <taxon>Stappiaceae</taxon>
        <taxon>Pannonibacter</taxon>
    </lineage>
</organism>
<dbReference type="EMBL" id="CYHE01000011">
    <property type="protein sequence ID" value="CUA98866.1"/>
    <property type="molecule type" value="Genomic_DNA"/>
</dbReference>
<dbReference type="Proteomes" id="UP000183900">
    <property type="component" value="Unassembled WGS sequence"/>
</dbReference>
<dbReference type="SUPFAM" id="SSF52833">
    <property type="entry name" value="Thioredoxin-like"/>
    <property type="match status" value="1"/>
</dbReference>
<dbReference type="PANTHER" id="PTHR43342:SF1">
    <property type="entry name" value="BIFURCATING [FEFE] HYDROGENASE GAMMA SUBUNIT"/>
    <property type="match status" value="1"/>
</dbReference>
<dbReference type="InterPro" id="IPR036249">
    <property type="entry name" value="Thioredoxin-like_sf"/>
</dbReference>
<evidence type="ECO:0000256" key="7">
    <source>
        <dbReference type="PIRSR" id="PIRSR000216-1"/>
    </source>
</evidence>
<comment type="similarity">
    <text evidence="1">Belongs to the complex I 24 kDa subunit family.</text>
</comment>
<feature type="binding site" evidence="7">
    <location>
        <position position="89"/>
    </location>
    <ligand>
        <name>[2Fe-2S] cluster</name>
        <dbReference type="ChEBI" id="CHEBI:190135"/>
    </ligand>
</feature>
<feature type="binding site" evidence="7">
    <location>
        <position position="125"/>
    </location>
    <ligand>
        <name>[2Fe-2S] cluster</name>
        <dbReference type="ChEBI" id="CHEBI:190135"/>
    </ligand>
</feature>
<dbReference type="GO" id="GO:0046872">
    <property type="term" value="F:metal ion binding"/>
    <property type="evidence" value="ECO:0007669"/>
    <property type="project" value="UniProtKB-KW"/>
</dbReference>
<dbReference type="Gene3D" id="3.40.30.10">
    <property type="entry name" value="Glutaredoxin"/>
    <property type="match status" value="1"/>
</dbReference>
<dbReference type="InterPro" id="IPR002023">
    <property type="entry name" value="NuoE-like"/>
</dbReference>
<evidence type="ECO:0000313" key="8">
    <source>
        <dbReference type="EMBL" id="CUA98866.1"/>
    </source>
</evidence>
<evidence type="ECO:0000256" key="1">
    <source>
        <dbReference type="ARBA" id="ARBA00010643"/>
    </source>
</evidence>